<dbReference type="OrthoDB" id="774923at2759"/>
<dbReference type="GO" id="GO:0005880">
    <property type="term" value="C:nuclear microtubule"/>
    <property type="evidence" value="ECO:0007669"/>
    <property type="project" value="TreeGrafter"/>
</dbReference>
<dbReference type="GO" id="GO:0008017">
    <property type="term" value="F:microtubule binding"/>
    <property type="evidence" value="ECO:0007669"/>
    <property type="project" value="TreeGrafter"/>
</dbReference>
<name>A0A6D2HK79_9BRAS</name>
<dbReference type="GO" id="GO:0005737">
    <property type="term" value="C:cytoplasm"/>
    <property type="evidence" value="ECO:0007669"/>
    <property type="project" value="TreeGrafter"/>
</dbReference>
<comment type="caution">
    <text evidence="3">The sequence shown here is derived from an EMBL/GenBank/DDBJ whole genome shotgun (WGS) entry which is preliminary data.</text>
</comment>
<dbReference type="AlphaFoldDB" id="A0A6D2HK79"/>
<evidence type="ECO:0008006" key="5">
    <source>
        <dbReference type="Google" id="ProtNLM"/>
    </source>
</evidence>
<organism evidence="3 4">
    <name type="scientific">Microthlaspi erraticum</name>
    <dbReference type="NCBI Taxonomy" id="1685480"/>
    <lineage>
        <taxon>Eukaryota</taxon>
        <taxon>Viridiplantae</taxon>
        <taxon>Streptophyta</taxon>
        <taxon>Embryophyta</taxon>
        <taxon>Tracheophyta</taxon>
        <taxon>Spermatophyta</taxon>
        <taxon>Magnoliopsida</taxon>
        <taxon>eudicotyledons</taxon>
        <taxon>Gunneridae</taxon>
        <taxon>Pentapetalae</taxon>
        <taxon>rosids</taxon>
        <taxon>malvids</taxon>
        <taxon>Brassicales</taxon>
        <taxon>Brassicaceae</taxon>
        <taxon>Coluteocarpeae</taxon>
        <taxon>Microthlaspi</taxon>
    </lineage>
</organism>
<feature type="compositionally biased region" description="Basic and acidic residues" evidence="2">
    <location>
        <begin position="1"/>
        <end position="14"/>
    </location>
</feature>
<protein>
    <recommendedName>
        <fullName evidence="5">QWRF motif-containing protein 3</fullName>
    </recommendedName>
</protein>
<reference evidence="3" key="1">
    <citation type="submission" date="2020-01" db="EMBL/GenBank/DDBJ databases">
        <authorList>
            <person name="Mishra B."/>
        </authorList>
    </citation>
    <scope>NUCLEOTIDE SEQUENCE [LARGE SCALE GENOMIC DNA]</scope>
</reference>
<dbReference type="InterPro" id="IPR007573">
    <property type="entry name" value="QWRF"/>
</dbReference>
<feature type="compositionally biased region" description="Basic and acidic residues" evidence="2">
    <location>
        <begin position="164"/>
        <end position="173"/>
    </location>
</feature>
<evidence type="ECO:0000313" key="4">
    <source>
        <dbReference type="Proteomes" id="UP000467841"/>
    </source>
</evidence>
<keyword evidence="4" id="KW-1185">Reference proteome</keyword>
<dbReference type="PANTHER" id="PTHR31807">
    <property type="entry name" value="AUGMIN FAMILY MEMBER"/>
    <property type="match status" value="1"/>
</dbReference>
<dbReference type="Proteomes" id="UP000467841">
    <property type="component" value="Unassembled WGS sequence"/>
</dbReference>
<feature type="compositionally biased region" description="Basic and acidic residues" evidence="2">
    <location>
        <begin position="49"/>
        <end position="59"/>
    </location>
</feature>
<dbReference type="PANTHER" id="PTHR31807:SF31">
    <property type="entry name" value="QWRF MOTIF PROTEIN (DUF566)-RELATED"/>
    <property type="match status" value="1"/>
</dbReference>
<proteinExistence type="inferred from homology"/>
<dbReference type="GO" id="GO:0051225">
    <property type="term" value="P:spindle assembly"/>
    <property type="evidence" value="ECO:0007669"/>
    <property type="project" value="TreeGrafter"/>
</dbReference>
<feature type="compositionally biased region" description="Polar residues" evidence="2">
    <location>
        <begin position="174"/>
        <end position="189"/>
    </location>
</feature>
<dbReference type="Pfam" id="PF04484">
    <property type="entry name" value="QWRF"/>
    <property type="match status" value="1"/>
</dbReference>
<accession>A0A6D2HK79</accession>
<evidence type="ECO:0000256" key="1">
    <source>
        <dbReference type="ARBA" id="ARBA00010016"/>
    </source>
</evidence>
<feature type="region of interest" description="Disordered" evidence="2">
    <location>
        <begin position="1"/>
        <end position="109"/>
    </location>
</feature>
<sequence>MKSREHEQVSIEQHKTRRGKSREVSSRFLSPSSSSSPNRRNSTSNSSTNKRDDDCENNKARLKAHPGLKKHDDRMTDGARLSFGFPNQSCGPQVDTKENRRPSPWISDDVILPGRFSVDESALYRRNSCSLSEYESSYNNDESDSESFASTRIHKPGIKVSSKYLHDLRERPSRGSSAKLRSQEGSQKTNSFRGIENMIKRTNPVSRYGSSMSQWALSPGRSLDTQAVTFPTLSLKPPRGKGVGKLFNLGFDFFRSKKKSSPFSSPLKPTASDAEAAHQLKLMNNRLLQWRFVNAKASAANNNVASREKRQVLCTWDTLTKLKHLVMQERIKLQEKNLEMKLVHVLLSQVKHLEAWEDIERQHLSSLSMTGQALHSVLSRLPLREGAQVKIESVVTTFQKVEAVTDAIISTVKSFAPTMEGVVLLASQLSEVAAQEKLMLEQSHDLLRRISELEMQERSLKCGFLIQHKQSLDTKLVKD</sequence>
<evidence type="ECO:0000313" key="3">
    <source>
        <dbReference type="EMBL" id="CAA7014018.1"/>
    </source>
</evidence>
<dbReference type="EMBL" id="CACVBM020000077">
    <property type="protein sequence ID" value="CAA7014018.1"/>
    <property type="molecule type" value="Genomic_DNA"/>
</dbReference>
<comment type="similarity">
    <text evidence="1">Belongs to the QWRF family.</text>
</comment>
<evidence type="ECO:0000256" key="2">
    <source>
        <dbReference type="SAM" id="MobiDB-lite"/>
    </source>
</evidence>
<gene>
    <name evidence="3" type="ORF">MERR_LOCUS1252</name>
</gene>
<feature type="region of interest" description="Disordered" evidence="2">
    <location>
        <begin position="163"/>
        <end position="189"/>
    </location>
</feature>
<feature type="compositionally biased region" description="Low complexity" evidence="2">
    <location>
        <begin position="26"/>
        <end position="48"/>
    </location>
</feature>